<accession>A0A7H0HM89</accession>
<dbReference type="AlphaFoldDB" id="A0A7H0HM89"/>
<comment type="similarity">
    <text evidence="1">Belongs to the universal stress protein A family.</text>
</comment>
<dbReference type="EMBL" id="CP060825">
    <property type="protein sequence ID" value="QNP61655.1"/>
    <property type="molecule type" value="Genomic_DNA"/>
</dbReference>
<dbReference type="RefSeq" id="WP_187738861.1">
    <property type="nucleotide sequence ID" value="NZ_CP060825.1"/>
</dbReference>
<dbReference type="InterPro" id="IPR014729">
    <property type="entry name" value="Rossmann-like_a/b/a_fold"/>
</dbReference>
<dbReference type="PRINTS" id="PR01438">
    <property type="entry name" value="UNVRSLSTRESS"/>
</dbReference>
<gene>
    <name evidence="3" type="ORF">IAG43_01085</name>
</gene>
<dbReference type="Proteomes" id="UP000516230">
    <property type="component" value="Chromosome"/>
</dbReference>
<evidence type="ECO:0000259" key="2">
    <source>
        <dbReference type="Pfam" id="PF00582"/>
    </source>
</evidence>
<feature type="domain" description="UspA" evidence="2">
    <location>
        <begin position="150"/>
        <end position="284"/>
    </location>
</feature>
<keyword evidence="4" id="KW-1185">Reference proteome</keyword>
<dbReference type="PANTHER" id="PTHR46268:SF6">
    <property type="entry name" value="UNIVERSAL STRESS PROTEIN UP12"/>
    <property type="match status" value="1"/>
</dbReference>
<sequence>MEQPVVVGVDGTPDSMRALDWAVDEAGRIGAPLVLLHGYVPLAGAARLLAGDAERQHRAAQNLLDEAVARVRSRRADTPVTTSAVVRPAAELLVEHGRDALMIVLGSRRPGPVSGFLLGSVGLRVLSRAACPVVMTRGGTTGRRPREGGIVVGVPQDEGADAVLDFAFRTAAARGVPVRAVRAWNLPTVFTYRPGLLRRSDEHGGLEALHRHELAAAVKPWRRRHPDVPVFEHVELGPASELLVALAASAELLVVGRTTRAVRHVGHVAHAALHFADAPIALVPA</sequence>
<protein>
    <submittedName>
        <fullName evidence="3">Universal stress protein</fullName>
    </submittedName>
</protein>
<evidence type="ECO:0000256" key="1">
    <source>
        <dbReference type="ARBA" id="ARBA00008791"/>
    </source>
</evidence>
<dbReference type="SUPFAM" id="SSF52402">
    <property type="entry name" value="Adenine nucleotide alpha hydrolases-like"/>
    <property type="match status" value="2"/>
</dbReference>
<evidence type="ECO:0000313" key="4">
    <source>
        <dbReference type="Proteomes" id="UP000516230"/>
    </source>
</evidence>
<organism evidence="3 4">
    <name type="scientific">Streptomyces genisteinicus</name>
    <dbReference type="NCBI Taxonomy" id="2768068"/>
    <lineage>
        <taxon>Bacteria</taxon>
        <taxon>Bacillati</taxon>
        <taxon>Actinomycetota</taxon>
        <taxon>Actinomycetes</taxon>
        <taxon>Kitasatosporales</taxon>
        <taxon>Streptomycetaceae</taxon>
        <taxon>Streptomyces</taxon>
    </lineage>
</organism>
<dbReference type="KEGG" id="sgj:IAG43_01085"/>
<dbReference type="InterPro" id="IPR006016">
    <property type="entry name" value="UspA"/>
</dbReference>
<dbReference type="Gene3D" id="3.40.50.620">
    <property type="entry name" value="HUPs"/>
    <property type="match status" value="2"/>
</dbReference>
<reference evidence="3 4" key="1">
    <citation type="submission" date="2020-08" db="EMBL/GenBank/DDBJ databases">
        <title>A novel species.</title>
        <authorList>
            <person name="Gao J."/>
        </authorList>
    </citation>
    <scope>NUCLEOTIDE SEQUENCE [LARGE SCALE GENOMIC DNA]</scope>
    <source>
        <strain evidence="3 4">CRPJ-33</strain>
    </source>
</reference>
<dbReference type="PANTHER" id="PTHR46268">
    <property type="entry name" value="STRESS RESPONSE PROTEIN NHAX"/>
    <property type="match status" value="1"/>
</dbReference>
<evidence type="ECO:0000313" key="3">
    <source>
        <dbReference type="EMBL" id="QNP61655.1"/>
    </source>
</evidence>
<proteinExistence type="inferred from homology"/>
<feature type="domain" description="UspA" evidence="2">
    <location>
        <begin position="3"/>
        <end position="137"/>
    </location>
</feature>
<dbReference type="InterPro" id="IPR006015">
    <property type="entry name" value="Universal_stress_UspA"/>
</dbReference>
<name>A0A7H0HM89_9ACTN</name>
<dbReference type="Pfam" id="PF00582">
    <property type="entry name" value="Usp"/>
    <property type="match status" value="2"/>
</dbReference>